<organism evidence="1 2">
    <name type="scientific">Streptomyces malaysiense</name>
    <dbReference type="NCBI Taxonomy" id="1428626"/>
    <lineage>
        <taxon>Bacteria</taxon>
        <taxon>Bacillati</taxon>
        <taxon>Actinomycetota</taxon>
        <taxon>Actinomycetes</taxon>
        <taxon>Kitasatosporales</taxon>
        <taxon>Streptomycetaceae</taxon>
        <taxon>Streptomyces</taxon>
    </lineage>
</organism>
<reference evidence="1" key="1">
    <citation type="submission" date="2016-10" db="EMBL/GenBank/DDBJ databases">
        <title>Genome sequence of Streptomyces malaysiense MUSC 136.</title>
        <authorList>
            <person name="Lee L.-H."/>
            <person name="Ser H.-L."/>
        </authorList>
    </citation>
    <scope>NUCLEOTIDE SEQUENCE [LARGE SCALE GENOMIC DNA]</scope>
    <source>
        <strain evidence="1">MUSC 136</strain>
    </source>
</reference>
<dbReference type="AlphaFoldDB" id="A0A1J4PSC6"/>
<dbReference type="EMBL" id="LBDA02000087">
    <property type="protein sequence ID" value="OIK23821.1"/>
    <property type="molecule type" value="Genomic_DNA"/>
</dbReference>
<keyword evidence="2" id="KW-1185">Reference proteome</keyword>
<accession>A0A1J4PSC6</accession>
<comment type="caution">
    <text evidence="1">The sequence shown here is derived from an EMBL/GenBank/DDBJ whole genome shotgun (WGS) entry which is preliminary data.</text>
</comment>
<sequence length="87" mass="9130">MWRWGGWGVGGAGRGADQMPDLRPLAAFDGSRPKMCNAMGVSLRAPGRWPVRTMCDGSATGVAILPFVATTEEILVSGAGLIRRSAV</sequence>
<evidence type="ECO:0000313" key="2">
    <source>
        <dbReference type="Proteomes" id="UP000034838"/>
    </source>
</evidence>
<protein>
    <submittedName>
        <fullName evidence="1">Uncharacterized protein</fullName>
    </submittedName>
</protein>
<gene>
    <name evidence="1" type="ORF">VT52_030275</name>
</gene>
<dbReference type="Proteomes" id="UP000034838">
    <property type="component" value="Unassembled WGS sequence"/>
</dbReference>
<proteinExistence type="predicted"/>
<evidence type="ECO:0000313" key="1">
    <source>
        <dbReference type="EMBL" id="OIK23821.1"/>
    </source>
</evidence>
<name>A0A1J4PSC6_9ACTN</name>